<dbReference type="InterPro" id="IPR050266">
    <property type="entry name" value="AB_hydrolase_sf"/>
</dbReference>
<reference evidence="2" key="1">
    <citation type="submission" date="2020-02" db="EMBL/GenBank/DDBJ databases">
        <authorList>
            <person name="Meier V. D."/>
        </authorList>
    </citation>
    <scope>NUCLEOTIDE SEQUENCE</scope>
    <source>
        <strain evidence="2">AVDCRST_MAG85</strain>
    </source>
</reference>
<evidence type="ECO:0000313" key="2">
    <source>
        <dbReference type="EMBL" id="CAA9534959.1"/>
    </source>
</evidence>
<dbReference type="InterPro" id="IPR029058">
    <property type="entry name" value="AB_hydrolase_fold"/>
</dbReference>
<dbReference type="Gene3D" id="3.40.50.1820">
    <property type="entry name" value="alpha/beta hydrolase"/>
    <property type="match status" value="1"/>
</dbReference>
<name>A0A6J4TZI7_9ACTN</name>
<sequence>MPTFTHFGHRLSYTTFGHGDRTTILLHGLLLNQQMHWPLARELAARGNRVVTLDLLGHGQSDRPREMTSYSMTYFGEQTVGLIEHLGLEQAVVAGTSLGANTALEAMAFAPDRIRGAVVEMPVLDGAMMACGVAFLPIMLATKYAAPAMRGLQSVANLVPRGALPLLGNVVLDTVRQDPEPSGAVLEGLFFGRIAPPRRIRRTLETPTLVIGHGRDPIHPFSDAGMLVDELPNGRLLEASSLLELRIAPKRLTDEIASFIDECWSDEPAVSAQARTSVG</sequence>
<feature type="domain" description="AB hydrolase-1" evidence="1">
    <location>
        <begin position="24"/>
        <end position="122"/>
    </location>
</feature>
<protein>
    <recommendedName>
        <fullName evidence="1">AB hydrolase-1 domain-containing protein</fullName>
    </recommendedName>
</protein>
<dbReference type="GO" id="GO:0016020">
    <property type="term" value="C:membrane"/>
    <property type="evidence" value="ECO:0007669"/>
    <property type="project" value="TreeGrafter"/>
</dbReference>
<dbReference type="AlphaFoldDB" id="A0A6J4TZI7"/>
<proteinExistence type="predicted"/>
<dbReference type="PANTHER" id="PTHR43798:SF33">
    <property type="entry name" value="HYDROLASE, PUTATIVE (AFU_ORTHOLOGUE AFUA_2G14860)-RELATED"/>
    <property type="match status" value="1"/>
</dbReference>
<dbReference type="PRINTS" id="PR00111">
    <property type="entry name" value="ABHYDROLASE"/>
</dbReference>
<dbReference type="PANTHER" id="PTHR43798">
    <property type="entry name" value="MONOACYLGLYCEROL LIPASE"/>
    <property type="match status" value="1"/>
</dbReference>
<accession>A0A6J4TZI7</accession>
<dbReference type="SUPFAM" id="SSF53474">
    <property type="entry name" value="alpha/beta-Hydrolases"/>
    <property type="match status" value="1"/>
</dbReference>
<organism evidence="2">
    <name type="scientific">uncultured Solirubrobacteraceae bacterium</name>
    <dbReference type="NCBI Taxonomy" id="1162706"/>
    <lineage>
        <taxon>Bacteria</taxon>
        <taxon>Bacillati</taxon>
        <taxon>Actinomycetota</taxon>
        <taxon>Thermoleophilia</taxon>
        <taxon>Solirubrobacterales</taxon>
        <taxon>Solirubrobacteraceae</taxon>
        <taxon>environmental samples</taxon>
    </lineage>
</organism>
<dbReference type="InterPro" id="IPR000073">
    <property type="entry name" value="AB_hydrolase_1"/>
</dbReference>
<dbReference type="GO" id="GO:0003824">
    <property type="term" value="F:catalytic activity"/>
    <property type="evidence" value="ECO:0007669"/>
    <property type="project" value="UniProtKB-ARBA"/>
</dbReference>
<dbReference type="EMBL" id="CADCVT010000454">
    <property type="protein sequence ID" value="CAA9534959.1"/>
    <property type="molecule type" value="Genomic_DNA"/>
</dbReference>
<evidence type="ECO:0000259" key="1">
    <source>
        <dbReference type="Pfam" id="PF00561"/>
    </source>
</evidence>
<gene>
    <name evidence="2" type="ORF">AVDCRST_MAG85-4018</name>
</gene>
<dbReference type="Pfam" id="PF00561">
    <property type="entry name" value="Abhydrolase_1"/>
    <property type="match status" value="1"/>
</dbReference>